<accession>A0ABQ6Y8D6</accession>
<evidence type="ECO:0000313" key="2">
    <source>
        <dbReference type="Proteomes" id="UP000771797"/>
    </source>
</evidence>
<evidence type="ECO:0000313" key="1">
    <source>
        <dbReference type="EMBL" id="KAF0805868.1"/>
    </source>
</evidence>
<keyword evidence="2" id="KW-1185">Reference proteome</keyword>
<dbReference type="EMBL" id="AQPF01000012">
    <property type="protein sequence ID" value="KAF0805868.1"/>
    <property type="molecule type" value="Genomic_DNA"/>
</dbReference>
<protein>
    <submittedName>
        <fullName evidence="1">Uncharacterized protein</fullName>
    </submittedName>
</protein>
<sequence length="106" mass="11415">MGFFGGPSKGTLLTMSQGIAAVAMQIQMLQQTEGSEREAILASMRNDGAPKSMDELVQMAASVVREQGMGWYKKNQFLGMIFGSLVNMGFSAADANYIKGQIELLS</sequence>
<proteinExistence type="predicted"/>
<dbReference type="RefSeq" id="WP_159660612.1">
    <property type="nucleotide sequence ID" value="NZ_AQPF01000012.1"/>
</dbReference>
<reference evidence="1 2" key="1">
    <citation type="submission" date="2012-09" db="EMBL/GenBank/DDBJ databases">
        <title>Genome Sequence of alkane-degrading Bacterium Alcanivorax sp. 6-D-6.</title>
        <authorList>
            <person name="Lai Q."/>
            <person name="Shao Z."/>
        </authorList>
    </citation>
    <scope>NUCLEOTIDE SEQUENCE [LARGE SCALE GENOMIC DNA]</scope>
    <source>
        <strain evidence="1 2">6-D-6</strain>
    </source>
</reference>
<comment type="caution">
    <text evidence="1">The sequence shown here is derived from an EMBL/GenBank/DDBJ whole genome shotgun (WGS) entry which is preliminary data.</text>
</comment>
<name>A0ABQ6Y8D6_9GAMM</name>
<organism evidence="1 2">
    <name type="scientific">Alcanivorax xiamenensis</name>
    <dbReference type="NCBI Taxonomy" id="1177156"/>
    <lineage>
        <taxon>Bacteria</taxon>
        <taxon>Pseudomonadati</taxon>
        <taxon>Pseudomonadota</taxon>
        <taxon>Gammaproteobacteria</taxon>
        <taxon>Oceanospirillales</taxon>
        <taxon>Alcanivoracaceae</taxon>
        <taxon>Alcanivorax</taxon>
    </lineage>
</organism>
<dbReference type="Proteomes" id="UP000771797">
    <property type="component" value="Unassembled WGS sequence"/>
</dbReference>
<gene>
    <name evidence="1" type="ORF">A6D6_01924</name>
</gene>